<dbReference type="AlphaFoldDB" id="A0A644SYF4"/>
<comment type="caution">
    <text evidence="1">The sequence shown here is derived from an EMBL/GenBank/DDBJ whole genome shotgun (WGS) entry which is preliminary data.</text>
</comment>
<reference evidence="1" key="1">
    <citation type="submission" date="2019-08" db="EMBL/GenBank/DDBJ databases">
        <authorList>
            <person name="Kucharzyk K."/>
            <person name="Murdoch R.W."/>
            <person name="Higgins S."/>
            <person name="Loffler F."/>
        </authorList>
    </citation>
    <scope>NUCLEOTIDE SEQUENCE</scope>
</reference>
<dbReference type="EMBL" id="VSSQ01000010">
    <property type="protein sequence ID" value="MPL59720.1"/>
    <property type="molecule type" value="Genomic_DNA"/>
</dbReference>
<proteinExistence type="predicted"/>
<accession>A0A644SYF4</accession>
<gene>
    <name evidence="1" type="ORF">SDC9_05275</name>
</gene>
<dbReference type="Pfam" id="PF20562">
    <property type="entry name" value="DUF6772"/>
    <property type="match status" value="1"/>
</dbReference>
<dbReference type="InterPro" id="IPR046663">
    <property type="entry name" value="DUF6772"/>
</dbReference>
<organism evidence="1">
    <name type="scientific">bioreactor metagenome</name>
    <dbReference type="NCBI Taxonomy" id="1076179"/>
    <lineage>
        <taxon>unclassified sequences</taxon>
        <taxon>metagenomes</taxon>
        <taxon>ecological metagenomes</taxon>
    </lineage>
</organism>
<protein>
    <submittedName>
        <fullName evidence="1">Uncharacterized protein</fullName>
    </submittedName>
</protein>
<name>A0A644SYF4_9ZZZZ</name>
<evidence type="ECO:0000313" key="1">
    <source>
        <dbReference type="EMBL" id="MPL59720.1"/>
    </source>
</evidence>
<sequence length="287" mass="33552">MAHNEMNERFLAHPKLSKYDPLKRIIYFDDFDEGINGWTELIGNYEDNLDSLLPGYRDLRPPQLSSVSMWDSGTVGSLDGTYALKIATRAKKGHQAVSIKRTTFRHAGPLRMETYFTFKPEANVLSLSDTAVRSVGFFFDLQDSRERIMPHIRYLNSLDGQRQWKWQYKKDTVPFHDIGERSETVSHYHLDPAGWLDIPDGEQKLCYNEIPTKHNWHYLRVDFDLKEMKYLALQCNDREFDVSGLDSMHIPAMKNLWCMLNLAFFAEADEDRRVFFYLDSILLSGDF</sequence>